<sequence length="166" mass="20196">MIIIYIYSHLEDYIVELYKRIGISRPNQLRLEVIAKRLDITVYSFGWPSEALYSNGRQYIYLNRYLTPEQKWQEFAHELCHALRHSGYQKRMYPLFRELQEWQADNFALHFCIPTFMLQRIKLPTDKKDAACLIAKTFHVEYEFAFKRLELYKNKIYAGRYAKWHV</sequence>
<feature type="domain" description="IrrE N-terminal-like" evidence="1">
    <location>
        <begin position="36"/>
        <end position="149"/>
    </location>
</feature>
<dbReference type="InterPro" id="IPR010359">
    <property type="entry name" value="IrrE_HExxH"/>
</dbReference>
<dbReference type="RefSeq" id="WP_317944406.1">
    <property type="nucleotide sequence ID" value="NZ_JAUBDI010000010.1"/>
</dbReference>
<name>A0ABU4GA34_9BACL</name>
<organism evidence="2 3">
    <name type="scientific">Sporosarcina saromensis</name>
    <dbReference type="NCBI Taxonomy" id="359365"/>
    <lineage>
        <taxon>Bacteria</taxon>
        <taxon>Bacillati</taxon>
        <taxon>Bacillota</taxon>
        <taxon>Bacilli</taxon>
        <taxon>Bacillales</taxon>
        <taxon>Caryophanaceae</taxon>
        <taxon>Sporosarcina</taxon>
    </lineage>
</organism>
<dbReference type="Gene3D" id="1.10.10.2910">
    <property type="match status" value="1"/>
</dbReference>
<dbReference type="Pfam" id="PF06114">
    <property type="entry name" value="Peptidase_M78"/>
    <property type="match status" value="1"/>
</dbReference>
<gene>
    <name evidence="2" type="ORF">QT711_11535</name>
</gene>
<dbReference type="EMBL" id="JAUBDI010000010">
    <property type="protein sequence ID" value="MDW0113820.1"/>
    <property type="molecule type" value="Genomic_DNA"/>
</dbReference>
<protein>
    <submittedName>
        <fullName evidence="2">ImmA/IrrE family metallo-endopeptidase</fullName>
    </submittedName>
</protein>
<evidence type="ECO:0000313" key="2">
    <source>
        <dbReference type="EMBL" id="MDW0113820.1"/>
    </source>
</evidence>
<comment type="caution">
    <text evidence="2">The sequence shown here is derived from an EMBL/GenBank/DDBJ whole genome shotgun (WGS) entry which is preliminary data.</text>
</comment>
<proteinExistence type="predicted"/>
<keyword evidence="3" id="KW-1185">Reference proteome</keyword>
<dbReference type="Proteomes" id="UP001282284">
    <property type="component" value="Unassembled WGS sequence"/>
</dbReference>
<accession>A0ABU4GA34</accession>
<evidence type="ECO:0000313" key="3">
    <source>
        <dbReference type="Proteomes" id="UP001282284"/>
    </source>
</evidence>
<reference evidence="2 3" key="1">
    <citation type="submission" date="2023-06" db="EMBL/GenBank/DDBJ databases">
        <title>Sporosarcina sp. nov., isolated from Korean traditional fermented seafood 'Jeotgal'.</title>
        <authorList>
            <person name="Yang A.I."/>
            <person name="Shin N.-R."/>
        </authorList>
    </citation>
    <scope>NUCLEOTIDE SEQUENCE [LARGE SCALE GENOMIC DNA]</scope>
    <source>
        <strain evidence="2 3">KCTC13119</strain>
    </source>
</reference>
<evidence type="ECO:0000259" key="1">
    <source>
        <dbReference type="Pfam" id="PF06114"/>
    </source>
</evidence>